<keyword evidence="2" id="KW-1185">Reference proteome</keyword>
<dbReference type="Proteomes" id="UP000183832">
    <property type="component" value="Unassembled WGS sequence"/>
</dbReference>
<protein>
    <submittedName>
        <fullName evidence="1">CLUMA_CG020748, isoform A</fullName>
    </submittedName>
</protein>
<sequence>MGVGFVCFETGKLSSLNKSLNLLKIHFMFHLEVNSSHNKLFISVYKFIQFDAEFPIKRGKI</sequence>
<evidence type="ECO:0000313" key="1">
    <source>
        <dbReference type="EMBL" id="CRL07794.1"/>
    </source>
</evidence>
<dbReference type="AlphaFoldDB" id="A0A1J1J733"/>
<proteinExistence type="predicted"/>
<name>A0A1J1J733_9DIPT</name>
<gene>
    <name evidence="1" type="ORF">CLUMA_CG020748</name>
</gene>
<reference evidence="1 2" key="1">
    <citation type="submission" date="2015-04" db="EMBL/GenBank/DDBJ databases">
        <authorList>
            <person name="Syromyatnikov M.Y."/>
            <person name="Popov V.N."/>
        </authorList>
    </citation>
    <scope>NUCLEOTIDE SEQUENCE [LARGE SCALE GENOMIC DNA]</scope>
</reference>
<evidence type="ECO:0000313" key="2">
    <source>
        <dbReference type="Proteomes" id="UP000183832"/>
    </source>
</evidence>
<accession>A0A1J1J733</accession>
<organism evidence="1 2">
    <name type="scientific">Clunio marinus</name>
    <dbReference type="NCBI Taxonomy" id="568069"/>
    <lineage>
        <taxon>Eukaryota</taxon>
        <taxon>Metazoa</taxon>
        <taxon>Ecdysozoa</taxon>
        <taxon>Arthropoda</taxon>
        <taxon>Hexapoda</taxon>
        <taxon>Insecta</taxon>
        <taxon>Pterygota</taxon>
        <taxon>Neoptera</taxon>
        <taxon>Endopterygota</taxon>
        <taxon>Diptera</taxon>
        <taxon>Nematocera</taxon>
        <taxon>Chironomoidea</taxon>
        <taxon>Chironomidae</taxon>
        <taxon>Clunio</taxon>
    </lineage>
</organism>
<dbReference type="EMBL" id="CVRI01000073">
    <property type="protein sequence ID" value="CRL07794.1"/>
    <property type="molecule type" value="Genomic_DNA"/>
</dbReference>